<dbReference type="RefSeq" id="XP_058305137.1">
    <property type="nucleotide sequence ID" value="XM_058455149.1"/>
</dbReference>
<reference evidence="2" key="2">
    <citation type="journal article" date="2023" name="IMA Fungus">
        <title>Comparative genomic study of the Penicillium genus elucidates a diverse pangenome and 15 lateral gene transfer events.</title>
        <authorList>
            <person name="Petersen C."/>
            <person name="Sorensen T."/>
            <person name="Nielsen M.R."/>
            <person name="Sondergaard T.E."/>
            <person name="Sorensen J.L."/>
            <person name="Fitzpatrick D.A."/>
            <person name="Frisvad J.C."/>
            <person name="Nielsen K.L."/>
        </authorList>
    </citation>
    <scope>NUCLEOTIDE SEQUENCE</scope>
    <source>
        <strain evidence="2">IBT 15544</strain>
    </source>
</reference>
<evidence type="ECO:0000313" key="3">
    <source>
        <dbReference type="Proteomes" id="UP001150904"/>
    </source>
</evidence>
<evidence type="ECO:0000313" key="2">
    <source>
        <dbReference type="EMBL" id="KAJ5194649.1"/>
    </source>
</evidence>
<dbReference type="EMBL" id="JAPQKR010000015">
    <property type="protein sequence ID" value="KAJ5194649.1"/>
    <property type="molecule type" value="Genomic_DNA"/>
</dbReference>
<dbReference type="GeneID" id="83182450"/>
<feature type="compositionally biased region" description="Low complexity" evidence="1">
    <location>
        <begin position="162"/>
        <end position="172"/>
    </location>
</feature>
<dbReference type="GO" id="GO:0006396">
    <property type="term" value="P:RNA processing"/>
    <property type="evidence" value="ECO:0007669"/>
    <property type="project" value="InterPro"/>
</dbReference>
<protein>
    <submittedName>
        <fullName evidence="2">Uncharacterized protein</fullName>
    </submittedName>
</protein>
<dbReference type="InterPro" id="IPR007175">
    <property type="entry name" value="Rpr2/Snm1/Rpp21"/>
</dbReference>
<evidence type="ECO:0000256" key="1">
    <source>
        <dbReference type="SAM" id="MobiDB-lite"/>
    </source>
</evidence>
<feature type="compositionally biased region" description="Polar residues" evidence="1">
    <location>
        <begin position="59"/>
        <end position="68"/>
    </location>
</feature>
<feature type="compositionally biased region" description="Low complexity" evidence="1">
    <location>
        <begin position="110"/>
        <end position="135"/>
    </location>
</feature>
<organism evidence="2 3">
    <name type="scientific">Penicillium cinerascens</name>
    <dbReference type="NCBI Taxonomy" id="70096"/>
    <lineage>
        <taxon>Eukaryota</taxon>
        <taxon>Fungi</taxon>
        <taxon>Dikarya</taxon>
        <taxon>Ascomycota</taxon>
        <taxon>Pezizomycotina</taxon>
        <taxon>Eurotiomycetes</taxon>
        <taxon>Eurotiomycetidae</taxon>
        <taxon>Eurotiales</taxon>
        <taxon>Aspergillaceae</taxon>
        <taxon>Penicillium</taxon>
    </lineage>
</organism>
<comment type="caution">
    <text evidence="2">The sequence shown here is derived from an EMBL/GenBank/DDBJ whole genome shotgun (WGS) entry which is preliminary data.</text>
</comment>
<accession>A0A9W9MAF7</accession>
<keyword evidence="3" id="KW-1185">Reference proteome</keyword>
<dbReference type="AlphaFoldDB" id="A0A9W9MAF7"/>
<name>A0A9W9MAF7_9EURO</name>
<feature type="region of interest" description="Disordered" evidence="1">
    <location>
        <begin position="55"/>
        <end position="83"/>
    </location>
</feature>
<dbReference type="Proteomes" id="UP001150904">
    <property type="component" value="Unassembled WGS sequence"/>
</dbReference>
<gene>
    <name evidence="2" type="ORF">N7498_008087</name>
</gene>
<dbReference type="Pfam" id="PF04032">
    <property type="entry name" value="Rpr2"/>
    <property type="match status" value="1"/>
</dbReference>
<proteinExistence type="predicted"/>
<feature type="region of interest" description="Disordered" evidence="1">
    <location>
        <begin position="100"/>
        <end position="172"/>
    </location>
</feature>
<dbReference type="OrthoDB" id="438080at2759"/>
<sequence>MPPIESPQLRFLSDAAQLLSSCSPSTAAHLLDAHTRVIHDDHKLLNVRQQRHHCGSCGSLRQSQSTKIVNVRPKKKSARGSGAKVYKCTRCQQRTVIPRRKTIAKAQSRTYTAATSSIPTSSTSTDVTSSTKASSQHPTAEPQPSKAEENAGSKKRAKARKQGGLQALLAAKKNAQPSLDLLDFLQ</sequence>
<reference evidence="2" key="1">
    <citation type="submission" date="2022-12" db="EMBL/GenBank/DDBJ databases">
        <authorList>
            <person name="Petersen C."/>
        </authorList>
    </citation>
    <scope>NUCLEOTIDE SEQUENCE</scope>
    <source>
        <strain evidence="2">IBT 15544</strain>
    </source>
</reference>